<sequence>MSNGKWIYVIFMILMITSHTLVDNDTSTDELHKLKDYKPPKDKICYNIHGGSIEINNTILSYTVAMGRTKKRVLLITIDLYVYDVPADCFDPTRNIVYFKYLSTPMKDKYPVLYHNPIFKKIKNNMNIWIMYDSDGDWICMTTNDSKQAINYNVDTSKIYKGFALSGEGPEILIATQEPCKCYSLQKREDKENTITGSGTALWLTAYKCKNGDRIINSNGIEKVTDFRLLCFDHDDSYIFMVEGTKCDSKNTVEWPLASGFVSDGIFVLIGFPDNYIFSENVFTQKGKKIKRTIVANEDFYKCAGIIPPKKFLLDNCRNGVINYNNKQCICCT</sequence>
<protein>
    <submittedName>
        <fullName evidence="3">Uncharacterized protein LOC113794413</fullName>
    </submittedName>
</protein>
<feature type="signal peptide" evidence="1">
    <location>
        <begin position="1"/>
        <end position="22"/>
    </location>
</feature>
<gene>
    <name evidence="3" type="primary">LOC113794413</name>
</gene>
<name>A0A6P6Y5Q2_DERPT</name>
<keyword evidence="1" id="KW-0732">Signal</keyword>
<dbReference type="RefSeq" id="XP_027200336.1">
    <property type="nucleotide sequence ID" value="XM_027344535.1"/>
</dbReference>
<proteinExistence type="predicted"/>
<evidence type="ECO:0000313" key="3">
    <source>
        <dbReference type="RefSeq" id="XP_027200336.1"/>
    </source>
</evidence>
<evidence type="ECO:0000313" key="2">
    <source>
        <dbReference type="Proteomes" id="UP000515146"/>
    </source>
</evidence>
<dbReference type="InParanoid" id="A0A6P6Y5Q2"/>
<accession>A0A6P6Y5Q2</accession>
<organism evidence="2 3">
    <name type="scientific">Dermatophagoides pteronyssinus</name>
    <name type="common">European house dust mite</name>
    <dbReference type="NCBI Taxonomy" id="6956"/>
    <lineage>
        <taxon>Eukaryota</taxon>
        <taxon>Metazoa</taxon>
        <taxon>Ecdysozoa</taxon>
        <taxon>Arthropoda</taxon>
        <taxon>Chelicerata</taxon>
        <taxon>Arachnida</taxon>
        <taxon>Acari</taxon>
        <taxon>Acariformes</taxon>
        <taxon>Sarcoptiformes</taxon>
        <taxon>Astigmata</taxon>
        <taxon>Psoroptidia</taxon>
        <taxon>Analgoidea</taxon>
        <taxon>Pyroglyphidae</taxon>
        <taxon>Dermatophagoidinae</taxon>
        <taxon>Dermatophagoides</taxon>
    </lineage>
</organism>
<reference evidence="3" key="1">
    <citation type="submission" date="2025-08" db="UniProtKB">
        <authorList>
            <consortium name="RefSeq"/>
        </authorList>
    </citation>
    <scope>IDENTIFICATION</scope>
    <source>
        <strain evidence="3">Airmid</strain>
    </source>
</reference>
<feature type="chain" id="PRO_5028244201" evidence="1">
    <location>
        <begin position="23"/>
        <end position="333"/>
    </location>
</feature>
<dbReference type="KEGG" id="dpte:113794413"/>
<dbReference type="AlphaFoldDB" id="A0A6P6Y5Q2"/>
<dbReference type="Proteomes" id="UP000515146">
    <property type="component" value="Unplaced"/>
</dbReference>
<evidence type="ECO:0000256" key="1">
    <source>
        <dbReference type="SAM" id="SignalP"/>
    </source>
</evidence>
<keyword evidence="2" id="KW-1185">Reference proteome</keyword>